<gene>
    <name evidence="2" type="ORF">OKIOD_LOCUS14473</name>
</gene>
<proteinExistence type="predicted"/>
<name>A0ABN7T7P3_OIKDI</name>
<dbReference type="Proteomes" id="UP001158576">
    <property type="component" value="Chromosome 2"/>
</dbReference>
<feature type="region of interest" description="Disordered" evidence="1">
    <location>
        <begin position="218"/>
        <end position="267"/>
    </location>
</feature>
<protein>
    <submittedName>
        <fullName evidence="2">Oidioi.mRNA.OKI2018_I69.chr2.g5708.t1.cds</fullName>
    </submittedName>
</protein>
<evidence type="ECO:0000313" key="3">
    <source>
        <dbReference type="Proteomes" id="UP001158576"/>
    </source>
</evidence>
<accession>A0ABN7T7P3</accession>
<sequence length="267" mass="31004">MLTFVKVLDSIEKVYLFMMRSVESYTEIEKRLEEISALENHDTITHRNMLFITKHEKEKPGRMRIVQDTSYWFWYPDGLRKYKVGPIQDENQPEDVKSNECPIGLQCRDPACAARGVIYVTDADLRGKKRTYDKVGNYYHSSDCDIDQTYPKRSLFECYSRVSISGDHSCKAIKIKDGLTDVVRDHVLAREKMPDLPEKDEFGYQIFHSIEDKVYEIKTDEDPAWRPGSSKAKTTKKKNDRKRKQADRADEDSAEEGTSKKGKPKKA</sequence>
<evidence type="ECO:0000256" key="1">
    <source>
        <dbReference type="SAM" id="MobiDB-lite"/>
    </source>
</evidence>
<dbReference type="EMBL" id="OU015567">
    <property type="protein sequence ID" value="CAG5111392.1"/>
    <property type="molecule type" value="Genomic_DNA"/>
</dbReference>
<reference evidence="2 3" key="1">
    <citation type="submission" date="2021-04" db="EMBL/GenBank/DDBJ databases">
        <authorList>
            <person name="Bliznina A."/>
        </authorList>
    </citation>
    <scope>NUCLEOTIDE SEQUENCE [LARGE SCALE GENOMIC DNA]</scope>
</reference>
<feature type="compositionally biased region" description="Basic residues" evidence="1">
    <location>
        <begin position="233"/>
        <end position="245"/>
    </location>
</feature>
<evidence type="ECO:0000313" key="2">
    <source>
        <dbReference type="EMBL" id="CAG5111392.1"/>
    </source>
</evidence>
<keyword evidence="3" id="KW-1185">Reference proteome</keyword>
<organism evidence="2 3">
    <name type="scientific">Oikopleura dioica</name>
    <name type="common">Tunicate</name>
    <dbReference type="NCBI Taxonomy" id="34765"/>
    <lineage>
        <taxon>Eukaryota</taxon>
        <taxon>Metazoa</taxon>
        <taxon>Chordata</taxon>
        <taxon>Tunicata</taxon>
        <taxon>Appendicularia</taxon>
        <taxon>Copelata</taxon>
        <taxon>Oikopleuridae</taxon>
        <taxon>Oikopleura</taxon>
    </lineage>
</organism>